<protein>
    <recommendedName>
        <fullName evidence="1">GP-PDE domain-containing protein</fullName>
    </recommendedName>
</protein>
<dbReference type="SUPFAM" id="SSF51695">
    <property type="entry name" value="PLC-like phosphodiesterases"/>
    <property type="match status" value="1"/>
</dbReference>
<dbReference type="CDD" id="cd08570">
    <property type="entry name" value="GDPD_YPL206cp_fungi"/>
    <property type="match status" value="1"/>
</dbReference>
<dbReference type="EMBL" id="JBBBZM010000028">
    <property type="protein sequence ID" value="KAL0637964.1"/>
    <property type="molecule type" value="Genomic_DNA"/>
</dbReference>
<dbReference type="Proteomes" id="UP001447188">
    <property type="component" value="Unassembled WGS sequence"/>
</dbReference>
<evidence type="ECO:0000313" key="3">
    <source>
        <dbReference type="Proteomes" id="UP001447188"/>
    </source>
</evidence>
<dbReference type="Gene3D" id="3.20.20.190">
    <property type="entry name" value="Phosphatidylinositol (PI) phosphodiesterase"/>
    <property type="match status" value="1"/>
</dbReference>
<sequence length="318" mass="35933">MSHEDSQALLGDRRPEYGSRLPQAIAHRGLKDQFPENSIKAFESAVKAGVAALETDLHLSRDGVVMISHDATLKRCFGVAGRIIDFDYAYLKTLRTLEAPHVPMSTLREVLELMCQPAVKDIWLLLDIKVDNDADDIIRLIGETLRAVGGSAEFWGRRVVLGCWTLAFIPLCERYLPGFPIAHIGFSIPYAREFLKIPDVSFNLFYAVLDGPKGEMFLRDAHAAGRNVYTWTVNDAQVMRWAIAHSIDSVCTDNPVKFLDVCDKYQDGQVEARTYRNIVEFMCYRFVAGLFSYLFRYRYGLKELESGKIHLASAVTRA</sequence>
<dbReference type="Pfam" id="PF03009">
    <property type="entry name" value="GDPD"/>
    <property type="match status" value="1"/>
</dbReference>
<dbReference type="InterPro" id="IPR030395">
    <property type="entry name" value="GP_PDE_dom"/>
</dbReference>
<dbReference type="InterPro" id="IPR017946">
    <property type="entry name" value="PLC-like_Pdiesterase_TIM-brl"/>
</dbReference>
<organism evidence="2 3">
    <name type="scientific">Discina gigas</name>
    <dbReference type="NCBI Taxonomy" id="1032678"/>
    <lineage>
        <taxon>Eukaryota</taxon>
        <taxon>Fungi</taxon>
        <taxon>Dikarya</taxon>
        <taxon>Ascomycota</taxon>
        <taxon>Pezizomycotina</taxon>
        <taxon>Pezizomycetes</taxon>
        <taxon>Pezizales</taxon>
        <taxon>Discinaceae</taxon>
        <taxon>Discina</taxon>
    </lineage>
</organism>
<reference evidence="2 3" key="1">
    <citation type="submission" date="2024-02" db="EMBL/GenBank/DDBJ databases">
        <title>Discinaceae phylogenomics.</title>
        <authorList>
            <person name="Dirks A.C."/>
            <person name="James T.Y."/>
        </authorList>
    </citation>
    <scope>NUCLEOTIDE SEQUENCE [LARGE SCALE GENOMIC DNA]</scope>
    <source>
        <strain evidence="2 3">ACD0624</strain>
    </source>
</reference>
<dbReference type="PROSITE" id="PS51704">
    <property type="entry name" value="GP_PDE"/>
    <property type="match status" value="1"/>
</dbReference>
<comment type="caution">
    <text evidence="2">The sequence shown here is derived from an EMBL/GenBank/DDBJ whole genome shotgun (WGS) entry which is preliminary data.</text>
</comment>
<dbReference type="PANTHER" id="PTHR43805:SF1">
    <property type="entry name" value="GP-PDE DOMAIN-CONTAINING PROTEIN"/>
    <property type="match status" value="1"/>
</dbReference>
<name>A0ABR3GPX9_9PEZI</name>
<keyword evidence="3" id="KW-1185">Reference proteome</keyword>
<gene>
    <name evidence="2" type="ORF">Q9L58_003042</name>
</gene>
<feature type="domain" description="GP-PDE" evidence="1">
    <location>
        <begin position="22"/>
        <end position="262"/>
    </location>
</feature>
<evidence type="ECO:0000259" key="1">
    <source>
        <dbReference type="PROSITE" id="PS51704"/>
    </source>
</evidence>
<evidence type="ECO:0000313" key="2">
    <source>
        <dbReference type="EMBL" id="KAL0637964.1"/>
    </source>
</evidence>
<proteinExistence type="predicted"/>
<dbReference type="PANTHER" id="PTHR43805">
    <property type="entry name" value="GLYCEROPHOSPHORYL DIESTER PHOSPHODIESTERASE"/>
    <property type="match status" value="1"/>
</dbReference>
<accession>A0ABR3GPX9</accession>